<comment type="caution">
    <text evidence="2">The sequence shown here is derived from an EMBL/GenBank/DDBJ whole genome shotgun (WGS) entry which is preliminary data.</text>
</comment>
<feature type="coiled-coil region" evidence="1">
    <location>
        <begin position="412"/>
        <end position="439"/>
    </location>
</feature>
<dbReference type="Proteomes" id="UP000629619">
    <property type="component" value="Unassembled WGS sequence"/>
</dbReference>
<dbReference type="CDD" id="cd09729">
    <property type="entry name" value="Cse1_I-E"/>
    <property type="match status" value="1"/>
</dbReference>
<proteinExistence type="predicted"/>
<dbReference type="InterPro" id="IPR013381">
    <property type="entry name" value="CRISPR-assoc_prot_Cse1"/>
</dbReference>
<organism evidence="2 3">
    <name type="scientific">Actinoplanes siamensis</name>
    <dbReference type="NCBI Taxonomy" id="1223317"/>
    <lineage>
        <taxon>Bacteria</taxon>
        <taxon>Bacillati</taxon>
        <taxon>Actinomycetota</taxon>
        <taxon>Actinomycetes</taxon>
        <taxon>Micromonosporales</taxon>
        <taxon>Micromonosporaceae</taxon>
        <taxon>Actinoplanes</taxon>
    </lineage>
</organism>
<evidence type="ECO:0000313" key="3">
    <source>
        <dbReference type="Proteomes" id="UP000629619"/>
    </source>
</evidence>
<keyword evidence="1" id="KW-0175">Coiled coil</keyword>
<dbReference type="AlphaFoldDB" id="A0A919N4W2"/>
<keyword evidence="3" id="KW-1185">Reference proteome</keyword>
<accession>A0A919N4W2</accession>
<reference evidence="2" key="1">
    <citation type="submission" date="2021-01" db="EMBL/GenBank/DDBJ databases">
        <title>Whole genome shotgun sequence of Actinoplanes siamensis NBRC 109076.</title>
        <authorList>
            <person name="Komaki H."/>
            <person name="Tamura T."/>
        </authorList>
    </citation>
    <scope>NUCLEOTIDE SEQUENCE</scope>
    <source>
        <strain evidence="2">NBRC 109076</strain>
    </source>
</reference>
<dbReference type="NCBIfam" id="TIGR02547">
    <property type="entry name" value="casA_cse1"/>
    <property type="match status" value="1"/>
</dbReference>
<evidence type="ECO:0000256" key="1">
    <source>
        <dbReference type="SAM" id="Coils"/>
    </source>
</evidence>
<gene>
    <name evidence="2" type="primary">cse1</name>
    <name evidence="2" type="ORF">Asi03nite_19630</name>
</gene>
<sequence length="553" mass="60530">MSGFNLVIDPWIPVLTEQGPTEVSLSECLIGAPGYLGLALDSPLEAVALLRQVLLPAYLDAVFQEPGCDPPADAEQWAELWSAETLDRWPSWCSPGSAMPPPITSYLERYRDRFEVFGESPFAQVAGLRTANDATKPVSLLLASAATGNNVPLFSARTEAEAPALSAGAAIRAVLATHCWDTAGIKSGAADDPAVKAGKTTGNQVGPLGSIGVVVPLGRTLAETILLHLRCTSGLEPEDRPQWRRDEIEQSKPPSAWQVRDPQGLLDLLTWQARRIRLVPEQSPEGIRVRQVVLSAGDRMHSTPQIEPHCAWRTSKQTKHQVPVRHSAGQAAWRGMLPMLSASGRPTAYGSSSRTLVHIRDMQYRDVLPADYPLRVLCVGMTYGTQNAVVEDVVTDLLPVPVAALDDSSDAYQLIEEIVQQAEELRQALNRLGDDLRAAAGGERLPWDRGHRMGDQMMHDLNRPAREALSALQHNPSDTEDIREVWLRAARKVAWETAEPLLDRTPPQAFLGRVVKNQHPQRTATAELWFVSAVTKVLGRPERETRSGGAQAR</sequence>
<protein>
    <submittedName>
        <fullName evidence="2">CRISPR-associated protein CasA/Cse1</fullName>
    </submittedName>
</protein>
<evidence type="ECO:0000313" key="2">
    <source>
        <dbReference type="EMBL" id="GIF04425.1"/>
    </source>
</evidence>
<dbReference type="EMBL" id="BOMW01000019">
    <property type="protein sequence ID" value="GIF04425.1"/>
    <property type="molecule type" value="Genomic_DNA"/>
</dbReference>
<dbReference type="Gene3D" id="1.10.132.100">
    <property type="match status" value="1"/>
</dbReference>
<dbReference type="RefSeq" id="WP_203678222.1">
    <property type="nucleotide sequence ID" value="NZ_BOMW01000019.1"/>
</dbReference>
<dbReference type="Pfam" id="PF09481">
    <property type="entry name" value="CRISPR_Cse1"/>
    <property type="match status" value="1"/>
</dbReference>
<name>A0A919N4W2_9ACTN</name>